<evidence type="ECO:0000256" key="2">
    <source>
        <dbReference type="PIRSR" id="PIRSR000097-1"/>
    </source>
</evidence>
<dbReference type="PIRSF" id="PIRSF000097">
    <property type="entry name" value="AKR"/>
    <property type="match status" value="1"/>
</dbReference>
<evidence type="ECO:0000256" key="1">
    <source>
        <dbReference type="ARBA" id="ARBA00023002"/>
    </source>
</evidence>
<dbReference type="PROSITE" id="PS00062">
    <property type="entry name" value="ALDOKETO_REDUCTASE_2"/>
    <property type="match status" value="1"/>
</dbReference>
<evidence type="ECO:0000259" key="5">
    <source>
        <dbReference type="Pfam" id="PF00248"/>
    </source>
</evidence>
<keyword evidence="7" id="KW-1185">Reference proteome</keyword>
<dbReference type="eggNOG" id="KOG1577">
    <property type="taxonomic scope" value="Eukaryota"/>
</dbReference>
<dbReference type="InterPro" id="IPR023210">
    <property type="entry name" value="NADP_OxRdtase_dom"/>
</dbReference>
<comment type="caution">
    <text evidence="6">The sequence shown here is derived from an EMBL/GenBank/DDBJ whole genome shotgun (WGS) entry which is preliminary data.</text>
</comment>
<dbReference type="PANTHER" id="PTHR11732">
    <property type="entry name" value="ALDO/KETO REDUCTASE"/>
    <property type="match status" value="1"/>
</dbReference>
<dbReference type="Gene3D" id="3.20.20.100">
    <property type="entry name" value="NADP-dependent oxidoreductase domain"/>
    <property type="match status" value="1"/>
</dbReference>
<dbReference type="InterPro" id="IPR036812">
    <property type="entry name" value="NAD(P)_OxRdtase_dom_sf"/>
</dbReference>
<dbReference type="STRING" id="1206466.K0KI41"/>
<sequence>MPGQVLATSYKVKLNDGNEIPALGLGGAAPESDHERFKDALKAAIRSGIRHIDTAWYYNTEHIIGAALKELIDAGEIKREDLFITTKVWPSLWDKAEYSLDQSLKDLQTDYVDLFLQHWPITYRKSETGIPPNPTDSNGVLQFDTEADYLDTYKQLIKLRDNTKKVKSIGVSNFTEKHLQRAIDETGVVPAVEQVELHPRLPQKKLVEFAESKGIKVEAFSPAGSSGAPLIKEPLVVKLSEKYEVSPNSVLNSYHILSGRIVLPRSSNAERVKTFIELAPLTEDELKELDQLGIDNPKRFINDDWGVPLGFEHWKTKFSWES</sequence>
<feature type="site" description="Lowers pKa of active site Tyr" evidence="4">
    <location>
        <position position="87"/>
    </location>
</feature>
<dbReference type="HOGENOM" id="CLU_023205_0_0_1"/>
<dbReference type="InterPro" id="IPR020471">
    <property type="entry name" value="AKR"/>
</dbReference>
<dbReference type="FunFam" id="3.20.20.100:FF:000002">
    <property type="entry name" value="2,5-diketo-D-gluconic acid reductase A"/>
    <property type="match status" value="1"/>
</dbReference>
<evidence type="ECO:0000313" key="6">
    <source>
        <dbReference type="EMBL" id="CCH42681.1"/>
    </source>
</evidence>
<evidence type="ECO:0000313" key="7">
    <source>
        <dbReference type="Proteomes" id="UP000009328"/>
    </source>
</evidence>
<feature type="active site" description="Proton donor" evidence="2">
    <location>
        <position position="58"/>
    </location>
</feature>
<dbReference type="PRINTS" id="PR00069">
    <property type="entry name" value="ALDKETRDTASE"/>
</dbReference>
<feature type="binding site" evidence="3">
    <location>
        <position position="118"/>
    </location>
    <ligand>
        <name>substrate</name>
    </ligand>
</feature>
<proteinExistence type="predicted"/>
<dbReference type="Proteomes" id="UP000009328">
    <property type="component" value="Unassembled WGS sequence"/>
</dbReference>
<evidence type="ECO:0000256" key="4">
    <source>
        <dbReference type="PIRSR" id="PIRSR000097-3"/>
    </source>
</evidence>
<feature type="domain" description="NADP-dependent oxidoreductase" evidence="5">
    <location>
        <begin position="23"/>
        <end position="292"/>
    </location>
</feature>
<evidence type="ECO:0000256" key="3">
    <source>
        <dbReference type="PIRSR" id="PIRSR000097-2"/>
    </source>
</evidence>
<dbReference type="InParanoid" id="K0KI41"/>
<dbReference type="Pfam" id="PF00248">
    <property type="entry name" value="Aldo_ket_red"/>
    <property type="match status" value="1"/>
</dbReference>
<name>K0KI41_WICCF</name>
<reference evidence="6 7" key="1">
    <citation type="journal article" date="2012" name="Eukaryot. Cell">
        <title>Draft genome sequence of Wickerhamomyces ciferrii NRRL Y-1031 F-60-10.</title>
        <authorList>
            <person name="Schneider J."/>
            <person name="Andrea H."/>
            <person name="Blom J."/>
            <person name="Jaenicke S."/>
            <person name="Ruckert C."/>
            <person name="Schorsch C."/>
            <person name="Szczepanowski R."/>
            <person name="Farwick M."/>
            <person name="Goesmann A."/>
            <person name="Puhler A."/>
            <person name="Schaffer S."/>
            <person name="Tauch A."/>
            <person name="Kohler T."/>
            <person name="Brinkrolf K."/>
        </authorList>
    </citation>
    <scope>NUCLEOTIDE SEQUENCE [LARGE SCALE GENOMIC DNA]</scope>
    <source>
        <strain evidence="7">ATCC 14091 / BCRC 22168 / CBS 111 / JCM 3599 / NBRC 0793 / NRRL Y-1031 F-60-10</strain>
    </source>
</reference>
<dbReference type="EC" id="1.1.1.149" evidence="6"/>
<organism evidence="6 7">
    <name type="scientific">Wickerhamomyces ciferrii (strain ATCC 14091 / BCRC 22168 / CBS 111 / JCM 3599 / NBRC 0793 / NRRL Y-1031 F-60-10)</name>
    <name type="common">Yeast</name>
    <name type="synonym">Pichia ciferrii</name>
    <dbReference type="NCBI Taxonomy" id="1206466"/>
    <lineage>
        <taxon>Eukaryota</taxon>
        <taxon>Fungi</taxon>
        <taxon>Dikarya</taxon>
        <taxon>Ascomycota</taxon>
        <taxon>Saccharomycotina</taxon>
        <taxon>Saccharomycetes</taxon>
        <taxon>Phaffomycetales</taxon>
        <taxon>Wickerhamomycetaceae</taxon>
        <taxon>Wickerhamomyces</taxon>
    </lineage>
</organism>
<dbReference type="EMBL" id="CAIF01000050">
    <property type="protein sequence ID" value="CCH42681.1"/>
    <property type="molecule type" value="Genomic_DNA"/>
</dbReference>
<accession>K0KI41</accession>
<dbReference type="SUPFAM" id="SSF51430">
    <property type="entry name" value="NAD(P)-linked oxidoreductase"/>
    <property type="match status" value="1"/>
</dbReference>
<dbReference type="GO" id="GO:0047006">
    <property type="term" value="F:17-alpha,20-alpha-dihydroxypregn-4-en-3-one dehydrogenase [NAD(P)+] activity"/>
    <property type="evidence" value="ECO:0007669"/>
    <property type="project" value="UniProtKB-EC"/>
</dbReference>
<protein>
    <submittedName>
        <fullName evidence="6">Aldo-keto reductase family 1 member</fullName>
        <ecNumber evidence="6">1.1.1.149</ecNumber>
    </submittedName>
</protein>
<dbReference type="InterPro" id="IPR018170">
    <property type="entry name" value="Aldo/ket_reductase_CS"/>
</dbReference>
<gene>
    <name evidence="6" type="ORF">BN7_2225</name>
</gene>
<dbReference type="AlphaFoldDB" id="K0KI41"/>
<keyword evidence="1 6" id="KW-0560">Oxidoreductase</keyword>